<sequence>MEYRMTTEKRACTSTGSRSQKRRGSVETKRSIRRLRAQTAEIREQQQRMRKGPMEIRDWFEEINFEFDQLKKETFLISKQAARNQRRLKLMFKIDENNFSEVDKLPQSKKCRTEKKRSGSVQTNIKLLRAEMAEIVEQQKRISEGQMEMRESVQEIECEYDHFRKKKLLISKQVARDQRSLDEMAKIVIEENSNLSEADGLF</sequence>
<feature type="region of interest" description="Disordered" evidence="1">
    <location>
        <begin position="1"/>
        <end position="30"/>
    </location>
</feature>
<dbReference type="PANTHER" id="PTHR48248:SF5">
    <property type="entry name" value="UVR DOMAIN-CONTAINING PROTEIN"/>
    <property type="match status" value="1"/>
</dbReference>
<keyword evidence="3" id="KW-1185">Reference proteome</keyword>
<evidence type="ECO:0000313" key="3">
    <source>
        <dbReference type="Proteomes" id="UP001162972"/>
    </source>
</evidence>
<reference evidence="2 3" key="1">
    <citation type="journal article" date="2023" name="Int. J. Mol. Sci.">
        <title>De Novo Assembly and Annotation of 11 Diverse Shrub Willow (Salix) Genomes Reveals Novel Gene Organization in Sex-Linked Regions.</title>
        <authorList>
            <person name="Hyden B."/>
            <person name="Feng K."/>
            <person name="Yates T.B."/>
            <person name="Jawdy S."/>
            <person name="Cereghino C."/>
            <person name="Smart L.B."/>
            <person name="Muchero W."/>
        </authorList>
    </citation>
    <scope>NUCLEOTIDE SEQUENCE [LARGE SCALE GENOMIC DNA]</scope>
    <source>
        <tissue evidence="2">Shoot tip</tissue>
    </source>
</reference>
<dbReference type="EMBL" id="JAPFFJ010000012">
    <property type="protein sequence ID" value="KAJ6415468.1"/>
    <property type="molecule type" value="Genomic_DNA"/>
</dbReference>
<protein>
    <submittedName>
        <fullName evidence="2">Uncharacterized protein</fullName>
    </submittedName>
</protein>
<evidence type="ECO:0000256" key="1">
    <source>
        <dbReference type="SAM" id="MobiDB-lite"/>
    </source>
</evidence>
<organism evidence="2 3">
    <name type="scientific">Salix udensis</name>
    <dbReference type="NCBI Taxonomy" id="889485"/>
    <lineage>
        <taxon>Eukaryota</taxon>
        <taxon>Viridiplantae</taxon>
        <taxon>Streptophyta</taxon>
        <taxon>Embryophyta</taxon>
        <taxon>Tracheophyta</taxon>
        <taxon>Spermatophyta</taxon>
        <taxon>Magnoliopsida</taxon>
        <taxon>eudicotyledons</taxon>
        <taxon>Gunneridae</taxon>
        <taxon>Pentapetalae</taxon>
        <taxon>rosids</taxon>
        <taxon>fabids</taxon>
        <taxon>Malpighiales</taxon>
        <taxon>Salicaceae</taxon>
        <taxon>Saliceae</taxon>
        <taxon>Salix</taxon>
    </lineage>
</organism>
<dbReference type="AlphaFoldDB" id="A0AAD6P477"/>
<comment type="caution">
    <text evidence="2">The sequence shown here is derived from an EMBL/GenBank/DDBJ whole genome shotgun (WGS) entry which is preliminary data.</text>
</comment>
<feature type="non-terminal residue" evidence="2">
    <location>
        <position position="202"/>
    </location>
</feature>
<name>A0AAD6P477_9ROSI</name>
<dbReference type="PANTHER" id="PTHR48248">
    <property type="entry name" value="UVR DOMAIN-CONTAINING PROTEIN"/>
    <property type="match status" value="1"/>
</dbReference>
<proteinExistence type="predicted"/>
<gene>
    <name evidence="2" type="ORF">OIU84_004292</name>
</gene>
<feature type="compositionally biased region" description="Basic and acidic residues" evidence="1">
    <location>
        <begin position="1"/>
        <end position="11"/>
    </location>
</feature>
<accession>A0AAD6P477</accession>
<dbReference type="Proteomes" id="UP001162972">
    <property type="component" value="Chromosome 3"/>
</dbReference>
<evidence type="ECO:0000313" key="2">
    <source>
        <dbReference type="EMBL" id="KAJ6415468.1"/>
    </source>
</evidence>